<gene>
    <name evidence="1" type="ORF">Goslar_00106</name>
</gene>
<reference evidence="1 2" key="1">
    <citation type="submission" date="2018-12" db="EMBL/GenBank/DDBJ databases">
        <title>Still something new to discover - new insights into E. coli phage diversity and taxonomy.</title>
        <authorList>
            <person name="Korf I.H.E."/>
            <person name="Adriaennsens E."/>
            <person name="Dreiseikelmann B."/>
            <person name="Kropinski A."/>
            <person name="Nimtz M."/>
            <person name="Meier-Kolthoff J.P."/>
            <person name="Rohde M."/>
            <person name="van Raaij M."/>
            <person name="Wittmann J."/>
        </authorList>
    </citation>
    <scope>NUCLEOTIDE SEQUENCE [LARGE SCALE GENOMIC DNA]</scope>
</reference>
<dbReference type="EMBL" id="MK327938">
    <property type="protein sequence ID" value="QBO63899.1"/>
    <property type="molecule type" value="Genomic_DNA"/>
</dbReference>
<keyword evidence="2" id="KW-1185">Reference proteome</keyword>
<dbReference type="Proteomes" id="UP000294673">
    <property type="component" value="Segment"/>
</dbReference>
<name>A0A482GKH4_BPGOS</name>
<sequence length="317" mass="36476">MVKLSPRYFTFVCGNKPKFSYSDDIHRMLRNRVAKVLVALISERYGFGLDYPKEGGRLAAPLPPNDHPLRPLLDTVILPLFTEQTPLTKSLCRHLLYDYSVLWEPLRTMQPPRNLGVFDKYEISAIVNLLGGEHALGWRVADELTISWEVSNVTDYDIDRKQICLWEHTGPTIRELLDMPNLFYTGVILGYRPGDKDFYLESHRWLTQYGHTLTYPKLEEMGSNVWCIRNLAILPDNEHFAKILADKGGTEDIYSVCFDLGIACIFRIADVGGSPRIEMVERYRWTEGTIPPDEILKLFPEVVVKRINEIQPYLAKA</sequence>
<organism evidence="1 2">
    <name type="scientific">Escherichia phage vB_EcoM_Goslar</name>
    <dbReference type="NCBI Taxonomy" id="2502409"/>
    <lineage>
        <taxon>Viruses</taxon>
        <taxon>Duplodnaviria</taxon>
        <taxon>Heunggongvirae</taxon>
        <taxon>Uroviricota</taxon>
        <taxon>Caudoviricetes</taxon>
        <taxon>Chimalliviridae</taxon>
        <taxon>Goslarvirus</taxon>
        <taxon>Goslarvirus goslar</taxon>
    </lineage>
</organism>
<evidence type="ECO:0000313" key="2">
    <source>
        <dbReference type="Proteomes" id="UP000294673"/>
    </source>
</evidence>
<accession>A0A482GKH4</accession>
<evidence type="ECO:0000313" key="1">
    <source>
        <dbReference type="EMBL" id="QBO63899.1"/>
    </source>
</evidence>
<organismHost>
    <name type="scientific">Escherichia coli</name>
    <dbReference type="NCBI Taxonomy" id="562"/>
</organismHost>
<protein>
    <submittedName>
        <fullName evidence="1">Uncharacterized protein</fullName>
    </submittedName>
</protein>
<proteinExistence type="predicted"/>